<protein>
    <submittedName>
        <fullName evidence="1">Uncharacterized protein</fullName>
    </submittedName>
</protein>
<dbReference type="OrthoDB" id="192608at2759"/>
<evidence type="ECO:0000313" key="2">
    <source>
        <dbReference type="Proteomes" id="UP000230423"/>
    </source>
</evidence>
<dbReference type="GO" id="GO:0016020">
    <property type="term" value="C:membrane"/>
    <property type="evidence" value="ECO:0007669"/>
    <property type="project" value="TreeGrafter"/>
</dbReference>
<dbReference type="EMBL" id="KZ418889">
    <property type="protein sequence ID" value="PIO53129.1"/>
    <property type="molecule type" value="Genomic_DNA"/>
</dbReference>
<dbReference type="GO" id="GO:0006897">
    <property type="term" value="P:endocytosis"/>
    <property type="evidence" value="ECO:0007669"/>
    <property type="project" value="TreeGrafter"/>
</dbReference>
<proteinExistence type="predicted"/>
<keyword evidence="2" id="KW-1185">Reference proteome</keyword>
<sequence>MLSEQAQITACKYLGQLLADYINSFDYTIEPTVERILGAEAYASAQAAVVATLEISNLVRQIGTAVTPLFVEASGIMEPVFACLLHPILSARTATAWCLR</sequence>
<evidence type="ECO:0000313" key="1">
    <source>
        <dbReference type="EMBL" id="PIO53129.1"/>
    </source>
</evidence>
<dbReference type="PANTHER" id="PTHR21663:SF0">
    <property type="entry name" value="HEAT REPEAT-CONTAINING PROTEIN 5B"/>
    <property type="match status" value="1"/>
</dbReference>
<organism evidence="1 2">
    <name type="scientific">Teladorsagia circumcincta</name>
    <name type="common">Brown stomach worm</name>
    <name type="synonym">Ostertagia circumcincta</name>
    <dbReference type="NCBI Taxonomy" id="45464"/>
    <lineage>
        <taxon>Eukaryota</taxon>
        <taxon>Metazoa</taxon>
        <taxon>Ecdysozoa</taxon>
        <taxon>Nematoda</taxon>
        <taxon>Chromadorea</taxon>
        <taxon>Rhabditida</taxon>
        <taxon>Rhabditina</taxon>
        <taxon>Rhabditomorpha</taxon>
        <taxon>Strongyloidea</taxon>
        <taxon>Trichostrongylidae</taxon>
        <taxon>Teladorsagia</taxon>
    </lineage>
</organism>
<dbReference type="GO" id="GO:0005794">
    <property type="term" value="C:Golgi apparatus"/>
    <property type="evidence" value="ECO:0007669"/>
    <property type="project" value="TreeGrafter"/>
</dbReference>
<dbReference type="PANTHER" id="PTHR21663">
    <property type="entry name" value="HYPOTHETICAL HEAT DOMAIN-CONTAINING"/>
    <property type="match status" value="1"/>
</dbReference>
<name>A0A2G9T582_TELCI</name>
<feature type="non-terminal residue" evidence="1">
    <location>
        <position position="100"/>
    </location>
</feature>
<dbReference type="Proteomes" id="UP000230423">
    <property type="component" value="Unassembled WGS sequence"/>
</dbReference>
<accession>A0A2G9T582</accession>
<dbReference type="GO" id="GO:0030139">
    <property type="term" value="C:endocytic vesicle"/>
    <property type="evidence" value="ECO:0007669"/>
    <property type="project" value="TreeGrafter"/>
</dbReference>
<dbReference type="InterPro" id="IPR040108">
    <property type="entry name" value="Laa1/Sip1/HEATR5"/>
</dbReference>
<gene>
    <name evidence="1" type="ORF">TELCIR_25551</name>
</gene>
<dbReference type="GO" id="GO:0042147">
    <property type="term" value="P:retrograde transport, endosome to Golgi"/>
    <property type="evidence" value="ECO:0007669"/>
    <property type="project" value="TreeGrafter"/>
</dbReference>
<reference evidence="1 2" key="1">
    <citation type="submission" date="2015-09" db="EMBL/GenBank/DDBJ databases">
        <title>Draft genome of the parasitic nematode Teladorsagia circumcincta isolate WARC Sus (inbred).</title>
        <authorList>
            <person name="Mitreva M."/>
        </authorList>
    </citation>
    <scope>NUCLEOTIDE SEQUENCE [LARGE SCALE GENOMIC DNA]</scope>
    <source>
        <strain evidence="1 2">S</strain>
    </source>
</reference>
<dbReference type="GO" id="GO:0008104">
    <property type="term" value="P:intracellular protein localization"/>
    <property type="evidence" value="ECO:0007669"/>
    <property type="project" value="TreeGrafter"/>
</dbReference>
<dbReference type="AlphaFoldDB" id="A0A2G9T582"/>
<dbReference type="GO" id="GO:0005829">
    <property type="term" value="C:cytosol"/>
    <property type="evidence" value="ECO:0007669"/>
    <property type="project" value="GOC"/>
</dbReference>